<sequence length="298" mass="31246">MTMAADRSSLFQSDNWIAAEAQGTEWTFWAMSGDTPGARRKAHLPQGSNDPGLSEIHAALCGELTASQLPIVACGTGLAAPQAVPTRPDQMPLAPQGSALPPETVLITLPGLAQKAPPAIMQGAETCIAGFLALNPSWDGVLCLPGKTTHWALISADEVVSFQSFLTVELAESACAMAGLQVQDWAASELTGTVADTMSKPELMAARLAEAKAAMHGGSCTPEEATGRIWGAVLGAELAAARPYWLGQNLALIGEKETARPYAAALEMQGLPVTIADAERMTLAGLTRAWRSLRKEDD</sequence>
<keyword evidence="2" id="KW-1185">Reference proteome</keyword>
<protein>
    <submittedName>
        <fullName evidence="1">2-keto-3-deoxy-galactonokinase</fullName>
    </submittedName>
</protein>
<gene>
    <name evidence="1" type="primary">dgoK</name>
    <name evidence="1" type="ORF">JL2886_03814</name>
</gene>
<dbReference type="AlphaFoldDB" id="A0A1B0ZWV8"/>
<dbReference type="GO" id="GO:0034194">
    <property type="term" value="P:D-galactonate catabolic process"/>
    <property type="evidence" value="ECO:0007669"/>
    <property type="project" value="InterPro"/>
</dbReference>
<organism evidence="1 2">
    <name type="scientific">Phaeobacter gallaeciensis</name>
    <dbReference type="NCBI Taxonomy" id="60890"/>
    <lineage>
        <taxon>Bacteria</taxon>
        <taxon>Pseudomonadati</taxon>
        <taxon>Pseudomonadota</taxon>
        <taxon>Alphaproteobacteria</taxon>
        <taxon>Rhodobacterales</taxon>
        <taxon>Roseobacteraceae</taxon>
        <taxon>Phaeobacter</taxon>
    </lineage>
</organism>
<dbReference type="Gene3D" id="3.30.420.310">
    <property type="entry name" value="2-keto-3-deoxy-galactonokinase, C-terminal domain"/>
    <property type="match status" value="1"/>
</dbReference>
<evidence type="ECO:0000313" key="2">
    <source>
        <dbReference type="Proteomes" id="UP000092565"/>
    </source>
</evidence>
<dbReference type="GO" id="GO:0008671">
    <property type="term" value="F:2-dehydro-3-deoxygalactonokinase activity"/>
    <property type="evidence" value="ECO:0007669"/>
    <property type="project" value="InterPro"/>
</dbReference>
<reference evidence="1 2" key="1">
    <citation type="submission" date="2016-04" db="EMBL/GenBank/DDBJ databases">
        <authorList>
            <person name="Evans L.H."/>
            <person name="Alamgir A."/>
            <person name="Owens N."/>
            <person name="Weber N.D."/>
            <person name="Virtaneva K."/>
            <person name="Barbian K."/>
            <person name="Babar A."/>
            <person name="Rosenke K."/>
        </authorList>
    </citation>
    <scope>NUCLEOTIDE SEQUENCE [LARGE SCALE GENOMIC DNA]</scope>
    <source>
        <strain evidence="1 2">JL2886</strain>
    </source>
</reference>
<dbReference type="OrthoDB" id="256574at2"/>
<dbReference type="PATRIC" id="fig|60890.4.peg.3718"/>
<dbReference type="EMBL" id="CP015124">
    <property type="protein sequence ID" value="ANP38683.1"/>
    <property type="molecule type" value="Genomic_DNA"/>
</dbReference>
<dbReference type="InterPro" id="IPR007729">
    <property type="entry name" value="DGOK"/>
</dbReference>
<accession>A0A1B0ZWV8</accession>
<dbReference type="Proteomes" id="UP000092565">
    <property type="component" value="Chromosome"/>
</dbReference>
<name>A0A1B0ZWV8_9RHOB</name>
<evidence type="ECO:0000313" key="1">
    <source>
        <dbReference type="EMBL" id="ANP38683.1"/>
    </source>
</evidence>
<dbReference type="Pfam" id="PF05035">
    <property type="entry name" value="DGOK"/>
    <property type="match status" value="1"/>
</dbReference>
<keyword evidence="1" id="KW-0808">Transferase</keyword>
<keyword evidence="1" id="KW-0418">Kinase</keyword>
<proteinExistence type="predicted"/>
<dbReference type="InterPro" id="IPR042257">
    <property type="entry name" value="DGOK_C"/>
</dbReference>